<feature type="region of interest" description="Disordered" evidence="1">
    <location>
        <begin position="1"/>
        <end position="58"/>
    </location>
</feature>
<evidence type="ECO:0000313" key="2">
    <source>
        <dbReference type="EMBL" id="GGO58874.1"/>
    </source>
</evidence>
<name>A0ABQ2MWK5_9MICO</name>
<dbReference type="RefSeq" id="WP_188699332.1">
    <property type="nucleotide sequence ID" value="NZ_BMMQ01000001.1"/>
</dbReference>
<dbReference type="EMBL" id="BMMQ01000001">
    <property type="protein sequence ID" value="GGO58874.1"/>
    <property type="molecule type" value="Genomic_DNA"/>
</dbReference>
<proteinExistence type="predicted"/>
<gene>
    <name evidence="2" type="ORF">GCM10010910_00480</name>
</gene>
<accession>A0ABQ2MWK5</accession>
<keyword evidence="3" id="KW-1185">Reference proteome</keyword>
<sequence>MGLFQQRNEDQNQWAAIPGEPLDEDPADFLGEAPPSDILGLGGASVAIPIPTDDAPSE</sequence>
<protein>
    <submittedName>
        <fullName evidence="2">Uncharacterized protein</fullName>
    </submittedName>
</protein>
<evidence type="ECO:0000313" key="3">
    <source>
        <dbReference type="Proteomes" id="UP000638043"/>
    </source>
</evidence>
<dbReference type="Proteomes" id="UP000638043">
    <property type="component" value="Unassembled WGS sequence"/>
</dbReference>
<evidence type="ECO:0000256" key="1">
    <source>
        <dbReference type="SAM" id="MobiDB-lite"/>
    </source>
</evidence>
<comment type="caution">
    <text evidence="2">The sequence shown here is derived from an EMBL/GenBank/DDBJ whole genome shotgun (WGS) entry which is preliminary data.</text>
</comment>
<reference evidence="3" key="1">
    <citation type="journal article" date="2019" name="Int. J. Syst. Evol. Microbiol.">
        <title>The Global Catalogue of Microorganisms (GCM) 10K type strain sequencing project: providing services to taxonomists for standard genome sequencing and annotation.</title>
        <authorList>
            <consortium name="The Broad Institute Genomics Platform"/>
            <consortium name="The Broad Institute Genome Sequencing Center for Infectious Disease"/>
            <person name="Wu L."/>
            <person name="Ma J."/>
        </authorList>
    </citation>
    <scope>NUCLEOTIDE SEQUENCE [LARGE SCALE GENOMIC DNA]</scope>
    <source>
        <strain evidence="3">CGMCC 4.7181</strain>
    </source>
</reference>
<organism evidence="2 3">
    <name type="scientific">Microbacterium nanhaiense</name>
    <dbReference type="NCBI Taxonomy" id="1301026"/>
    <lineage>
        <taxon>Bacteria</taxon>
        <taxon>Bacillati</taxon>
        <taxon>Actinomycetota</taxon>
        <taxon>Actinomycetes</taxon>
        <taxon>Micrococcales</taxon>
        <taxon>Microbacteriaceae</taxon>
        <taxon>Microbacterium</taxon>
    </lineage>
</organism>